<feature type="region of interest" description="Disordered" evidence="1">
    <location>
        <begin position="2163"/>
        <end position="2201"/>
    </location>
</feature>
<feature type="compositionally biased region" description="Acidic residues" evidence="1">
    <location>
        <begin position="1010"/>
        <end position="1024"/>
    </location>
</feature>
<feature type="compositionally biased region" description="Polar residues" evidence="1">
    <location>
        <begin position="1521"/>
        <end position="1538"/>
    </location>
</feature>
<feature type="region of interest" description="Disordered" evidence="1">
    <location>
        <begin position="1445"/>
        <end position="1464"/>
    </location>
</feature>
<feature type="region of interest" description="Disordered" evidence="1">
    <location>
        <begin position="2020"/>
        <end position="2131"/>
    </location>
</feature>
<feature type="compositionally biased region" description="Polar residues" evidence="1">
    <location>
        <begin position="10"/>
        <end position="19"/>
    </location>
</feature>
<dbReference type="Pfam" id="PF25281">
    <property type="entry name" value="MBL_MAP1B"/>
    <property type="match status" value="1"/>
</dbReference>
<feature type="compositionally biased region" description="Polar residues" evidence="1">
    <location>
        <begin position="1858"/>
        <end position="1891"/>
    </location>
</feature>
<name>A0A8J7NYW6_ATRSP</name>
<dbReference type="InterPro" id="IPR057480">
    <property type="entry name" value="MAP1A/B/S-like_MBL"/>
</dbReference>
<dbReference type="PANTHER" id="PTHR13843:SF5">
    <property type="entry name" value="MICROTUBULE-ASSOCIATED PROTEIN 1B"/>
    <property type="match status" value="1"/>
</dbReference>
<evidence type="ECO:0000256" key="1">
    <source>
        <dbReference type="SAM" id="MobiDB-lite"/>
    </source>
</evidence>
<evidence type="ECO:0000259" key="2">
    <source>
        <dbReference type="Pfam" id="PF23415"/>
    </source>
</evidence>
<feature type="compositionally biased region" description="Polar residues" evidence="1">
    <location>
        <begin position="1450"/>
        <end position="1461"/>
    </location>
</feature>
<comment type="caution">
    <text evidence="4">The sequence shown here is derived from an EMBL/GenBank/DDBJ whole genome shotgun (WGS) entry which is preliminary data.</text>
</comment>
<feature type="compositionally biased region" description="Low complexity" evidence="1">
    <location>
        <begin position="1833"/>
        <end position="1851"/>
    </location>
</feature>
<feature type="compositionally biased region" description="Low complexity" evidence="1">
    <location>
        <begin position="1941"/>
        <end position="1959"/>
    </location>
</feature>
<reference evidence="4" key="1">
    <citation type="journal article" date="2021" name="Cell">
        <title>Tracing the genetic footprints of vertebrate landing in non-teleost ray-finned fishes.</title>
        <authorList>
            <person name="Bi X."/>
            <person name="Wang K."/>
            <person name="Yang L."/>
            <person name="Pan H."/>
            <person name="Jiang H."/>
            <person name="Wei Q."/>
            <person name="Fang M."/>
            <person name="Yu H."/>
            <person name="Zhu C."/>
            <person name="Cai Y."/>
            <person name="He Y."/>
            <person name="Gan X."/>
            <person name="Zeng H."/>
            <person name="Yu D."/>
            <person name="Zhu Y."/>
            <person name="Jiang H."/>
            <person name="Qiu Q."/>
            <person name="Yang H."/>
            <person name="Zhang Y.E."/>
            <person name="Wang W."/>
            <person name="Zhu M."/>
            <person name="He S."/>
            <person name="Zhang G."/>
        </authorList>
    </citation>
    <scope>NUCLEOTIDE SEQUENCE</scope>
    <source>
        <strain evidence="4">Allg_001</strain>
    </source>
</reference>
<feature type="compositionally biased region" description="Basic and acidic residues" evidence="1">
    <location>
        <begin position="748"/>
        <end position="778"/>
    </location>
</feature>
<dbReference type="GO" id="GO:0043025">
    <property type="term" value="C:neuronal cell body"/>
    <property type="evidence" value="ECO:0007669"/>
    <property type="project" value="TreeGrafter"/>
</dbReference>
<evidence type="ECO:0000259" key="3">
    <source>
        <dbReference type="Pfam" id="PF25281"/>
    </source>
</evidence>
<feature type="compositionally biased region" description="Low complexity" evidence="1">
    <location>
        <begin position="1278"/>
        <end position="1290"/>
    </location>
</feature>
<feature type="non-terminal residue" evidence="4">
    <location>
        <position position="2586"/>
    </location>
</feature>
<evidence type="ECO:0000313" key="4">
    <source>
        <dbReference type="EMBL" id="MBN3320920.1"/>
    </source>
</evidence>
<feature type="region of interest" description="Disordered" evidence="1">
    <location>
        <begin position="1152"/>
        <end position="1246"/>
    </location>
</feature>
<feature type="compositionally biased region" description="Pro residues" evidence="1">
    <location>
        <begin position="2324"/>
        <end position="2339"/>
    </location>
</feature>
<feature type="compositionally biased region" description="Polar residues" evidence="1">
    <location>
        <begin position="1363"/>
        <end position="1373"/>
    </location>
</feature>
<feature type="compositionally biased region" description="Basic and acidic residues" evidence="1">
    <location>
        <begin position="2049"/>
        <end position="2060"/>
    </location>
</feature>
<feature type="compositionally biased region" description="Acidic residues" evidence="1">
    <location>
        <begin position="905"/>
        <end position="935"/>
    </location>
</feature>
<dbReference type="GO" id="GO:0005874">
    <property type="term" value="C:microtubule"/>
    <property type="evidence" value="ECO:0007669"/>
    <property type="project" value="InterPro"/>
</dbReference>
<feature type="compositionally biased region" description="Polar residues" evidence="1">
    <location>
        <begin position="1750"/>
        <end position="1783"/>
    </location>
</feature>
<feature type="compositionally biased region" description="Acidic residues" evidence="1">
    <location>
        <begin position="863"/>
        <end position="872"/>
    </location>
</feature>
<feature type="compositionally biased region" description="Polar residues" evidence="1">
    <location>
        <begin position="2419"/>
        <end position="2428"/>
    </location>
</feature>
<feature type="compositionally biased region" description="Polar residues" evidence="1">
    <location>
        <begin position="2260"/>
        <end position="2284"/>
    </location>
</feature>
<feature type="compositionally biased region" description="Acidic residues" evidence="1">
    <location>
        <begin position="981"/>
        <end position="1001"/>
    </location>
</feature>
<feature type="compositionally biased region" description="Polar residues" evidence="1">
    <location>
        <begin position="1652"/>
        <end position="1675"/>
    </location>
</feature>
<feature type="compositionally biased region" description="Acidic residues" evidence="1">
    <location>
        <begin position="880"/>
        <end position="890"/>
    </location>
</feature>
<dbReference type="GO" id="GO:0031114">
    <property type="term" value="P:regulation of microtubule depolymerization"/>
    <property type="evidence" value="ECO:0007669"/>
    <property type="project" value="TreeGrafter"/>
</dbReference>
<feature type="compositionally biased region" description="Basic and acidic residues" evidence="1">
    <location>
        <begin position="1156"/>
        <end position="1167"/>
    </location>
</feature>
<protein>
    <submittedName>
        <fullName evidence="4">MAP1B protein</fullName>
    </submittedName>
</protein>
<feature type="domain" description="Microtubule-associated protein 1B/S N-terminal" evidence="2">
    <location>
        <begin position="38"/>
        <end position="234"/>
    </location>
</feature>
<evidence type="ECO:0000313" key="5">
    <source>
        <dbReference type="Proteomes" id="UP000736164"/>
    </source>
</evidence>
<dbReference type="GO" id="GO:0003779">
    <property type="term" value="F:actin binding"/>
    <property type="evidence" value="ECO:0007669"/>
    <property type="project" value="TreeGrafter"/>
</dbReference>
<feature type="region of interest" description="Disordered" evidence="1">
    <location>
        <begin position="1483"/>
        <end position="1627"/>
    </location>
</feature>
<dbReference type="EMBL" id="JAAWVO010053019">
    <property type="protein sequence ID" value="MBN3320920.1"/>
    <property type="molecule type" value="Genomic_DNA"/>
</dbReference>
<feature type="compositionally biased region" description="Basic and acidic residues" evidence="1">
    <location>
        <begin position="2163"/>
        <end position="2193"/>
    </location>
</feature>
<feature type="non-terminal residue" evidence="4">
    <location>
        <position position="1"/>
    </location>
</feature>
<dbReference type="GO" id="GO:0005829">
    <property type="term" value="C:cytosol"/>
    <property type="evidence" value="ECO:0007669"/>
    <property type="project" value="TreeGrafter"/>
</dbReference>
<feature type="region of interest" description="Disordered" evidence="1">
    <location>
        <begin position="2218"/>
        <end position="2467"/>
    </location>
</feature>
<gene>
    <name evidence="4" type="primary">Map1b</name>
    <name evidence="4" type="ORF">GTO95_0015071</name>
</gene>
<feature type="region of interest" description="Disordered" evidence="1">
    <location>
        <begin position="857"/>
        <end position="1125"/>
    </location>
</feature>
<dbReference type="GO" id="GO:0045202">
    <property type="term" value="C:synapse"/>
    <property type="evidence" value="ECO:0007669"/>
    <property type="project" value="TreeGrafter"/>
</dbReference>
<dbReference type="Pfam" id="PF23415">
    <property type="entry name" value="MAPB1_N"/>
    <property type="match status" value="1"/>
</dbReference>
<feature type="domain" description="Microtubule-associated protein 1A/B/S-like MBL-like" evidence="3">
    <location>
        <begin position="240"/>
        <end position="521"/>
    </location>
</feature>
<dbReference type="GO" id="GO:0007409">
    <property type="term" value="P:axonogenesis"/>
    <property type="evidence" value="ECO:0007669"/>
    <property type="project" value="TreeGrafter"/>
</dbReference>
<feature type="compositionally biased region" description="Low complexity" evidence="1">
    <location>
        <begin position="2121"/>
        <end position="2131"/>
    </location>
</feature>
<dbReference type="InterPro" id="IPR056617">
    <property type="entry name" value="MAP1B/S_N"/>
</dbReference>
<feature type="compositionally biased region" description="Low complexity" evidence="1">
    <location>
        <begin position="2027"/>
        <end position="2044"/>
    </location>
</feature>
<keyword evidence="5" id="KW-1185">Reference proteome</keyword>
<feature type="compositionally biased region" description="Basic and acidic residues" evidence="1">
    <location>
        <begin position="555"/>
        <end position="730"/>
    </location>
</feature>
<feature type="compositionally biased region" description="Basic and acidic residues" evidence="1">
    <location>
        <begin position="2102"/>
        <end position="2111"/>
    </location>
</feature>
<dbReference type="PANTHER" id="PTHR13843">
    <property type="entry name" value="MICROTUBULE-ASSOCIATED PROTEIN"/>
    <property type="match status" value="1"/>
</dbReference>
<dbReference type="Proteomes" id="UP000736164">
    <property type="component" value="Unassembled WGS sequence"/>
</dbReference>
<feature type="compositionally biased region" description="Acidic residues" evidence="1">
    <location>
        <begin position="1067"/>
        <end position="1078"/>
    </location>
</feature>
<dbReference type="GO" id="GO:0008017">
    <property type="term" value="F:microtubule binding"/>
    <property type="evidence" value="ECO:0007669"/>
    <property type="project" value="InterPro"/>
</dbReference>
<dbReference type="InterPro" id="IPR026074">
    <property type="entry name" value="MAP1"/>
</dbReference>
<proteinExistence type="predicted"/>
<dbReference type="GO" id="GO:0000226">
    <property type="term" value="P:microtubule cytoskeleton organization"/>
    <property type="evidence" value="ECO:0007669"/>
    <property type="project" value="InterPro"/>
</dbReference>
<feature type="compositionally biased region" description="Low complexity" evidence="1">
    <location>
        <begin position="1979"/>
        <end position="1997"/>
    </location>
</feature>
<accession>A0A8J7NYW6</accession>
<sequence length="2586" mass="280870">MASLVETADTEPTCSGNLISSPSSSSLSHRFLDNKFYLLVVIGEIVSEDHLRCAIADIERGIRSWDTNLIECNLDQELKLFVSRHSARFSPDVRGQKILHHKSNVLETVVLINPSDEAVSTEVRLMITDTARHKLLVLTGQCFENTGELILQAGSFSFLNFIDIFTDQEIGELLSTIHPANKASLTLFCPEEGDWKNSNLDKHNLQDFINMKLNSPLILPEMEGLSEFTEYLSESVEISSPFDMLEPPTSGGFLKLSKPCCYIFPGGRGDSALFAVNGFNMLINGGSNRKSCFWKLVRHLDRVDSILLTHIGDDNLPGINSMLQRKIAELEEEQSQGSTANSDWMKNLISPDLGVVFLNVPENLKNPEPNYRVRRNIEEASLTLQYLNKLSLKPEPLYRTAGNDIEPIILFQKMGVGRLEMYVLNPVKNSKELQYFMKQWTGSEQDKATVLLPNGKESEVPISYLTSISSLIVWHPANPSDKIVRVLFPGNASQHGILEGLEKLKHLDFLKQPVVTQKELSENFAPGLKQAKLKQKSDSKESLKSTSRPPSSKGIRKESREEASETAKVDTDIPQEKVQKTEKKEKPPVKKEKAKPQATEKEVKAKPEQTVKVETPEKQKPDAKPKTTKEKVVKKEAKVQKPDEKKKEEKEPKKEAVKKEVAKKDVKKEEKVKKEEVKKEIKKEPKKEGKKDVKKDSPMREVKKEEKKEQKKEEKDVKKDIKKPSKDIKKTAAPQVEAKKPVPKQKVQKKEELSKKDVGSPGKQKEKVKGKGAQKDAKPSVTNIAAAAAGAVVGAAAATGIAALEAERSLMSSPEDLTKDFEQLKAEEIVEDTETVPQTEQKEEESVVMIQQEEIVLCKESPEVEEPAESLDEGIMTTEADGECGETPDELEPKDKINVDVNEKFEDEGTGFEESSEAGDFEEKGETEEVEEQEEPVERTDKLQESVVDTEEEELLEINKQAKVEQMLSDQASKGIKPAGDGEDLEETIEKEEAKEEEDEQITTAKDEKDKDEDDDEREIEFDETVEKRSLPAATPPKMSAPQSPAVEHLSIHDETLPAGSESETTVSDEENREEPPEEFTATSGYTQSTIEISSEPTPMDEMSTPRDIMSDETTNEETESPSQEFVKYVSTAQIGDYDRSKLSPLPDSYNALTSDHSKSDATEGKDYYASASTISPPSSMEEDKFCQKFASEVTTPKEEEGGYRLNLETPDKLTLDTKISPAPVSPPTKTPTSERSVNFDLTPTSITAPIELGTVLSEVASAVVEQSASPDDKTLEGASSSQSAPGSAGHTPYHQSPVDEKTSSLPSDSAAKAHSPVTIEITTDKKEPSDFRVSPMDEPVPDSASPFEKVLSPLRSPPPIGSGSSTERSPNAETKLHFDLSPMGEYPSAETVIDKEESSEHDLQQSKECFRLEHTLQGRAESAIKATSDLSPVLVDASQFGSFKEESKMSISEGTTSDKSATPVDEVVAEDTFSHIEGVASASTASLATSSFPEPTADDVSPSLHAEVGSPHSTEVDDSLSVSVVQTPTAFQETEMSPSKEECPRPMSISPDFSPKTAKSRTPVQEPKSPEQSTMSVEFGQESPDHSLALDFSKQSPEHPAVSANLHITENGPTEVEYSPSDMPDSSYAERCMSAVEKPILFKDIDSAQITSISPTDASQSTPSAHTPSQSTSPLKEEYAARATEPSDVISLGFGSSASPESLTLKVEEPSQLQDKSPVTPKISSLTHSPLSSDSSLVLGSSVAPDNISLKTGESAQITSISPTDASQSTPSAHTPSQSTSPLKEEYAARATEPSDVISLGFGSSASPESLTLKVEEPSQLQDKSPVTPKISSLTHSPLSSDSSLVLGSSVAPDNISLKTGESAQITSISPTDASQSTPSAHTPSQSTSPLKEEYAARATEPSDVISLGFGSSASPESLTLKVEEPSQLQDKSPVTPKISSLTHSPLSSDSSLVLGSSVAPDNISLKTGESMQRQEKSPSSPKASSSSSSPLPSDSVFGIGSSLEQESILFKAGEFKQEEEKSLISPKPTSPSVSPLSSYSFPLDTLKGTEKLLSKAEELEQDQVKSPVSPKTASPAYSPVSSDSSNIIESSSIPESMLLKSEETSHQEIKSPVSPKAASPTIPSLSSYSSGFQDTLTATSVSSSAAYLLGQESSMFYREELQSHKSVVESEKREQDSVKCMDGSRGEESSKKTLSPQSRTDVDLCLVTSCEYRHPKTELSPSFINPSPLEFFANEDNSQEDDKPLTQSGGGQPPSGGRQQAKQCEETPPTSVSESAPSQTDSDVPPGTEECPSITADANIDSEDDSETLPTDRTLTYRHADPPPVPFRDTAPSPPHPDVCMVDPEALPVDQNLGKPLKKEGKEKTKSKKQGSKTKPSSPARKSDIKSKTSPGVAKTSASKEALDKMSKTASPKKKNPSTAKSNVNTEVKCGEEKDAKNATNTSASKGTKSATTGSGSGKAAVGNSVPNCPPVYLDLVYIPNHCSAKNVDSEFFKRVRSSYYVVSGNDLTAQEPSKAVLDSLLEGKAQWGNNMQVTLIPTHDSEVMREWYQQTHEKQQDLNIMVLASSSTVVMQDESFPACKIEL</sequence>
<feature type="compositionally biased region" description="Low complexity" evidence="1">
    <location>
        <begin position="2075"/>
        <end position="2098"/>
    </location>
</feature>
<feature type="compositionally biased region" description="Polar residues" evidence="1">
    <location>
        <begin position="1081"/>
        <end position="1097"/>
    </location>
</feature>
<feature type="region of interest" description="Disordered" evidence="1">
    <location>
        <begin position="1263"/>
        <end position="1386"/>
    </location>
</feature>
<dbReference type="GO" id="GO:0016358">
    <property type="term" value="P:dendrite development"/>
    <property type="evidence" value="ECO:0007669"/>
    <property type="project" value="TreeGrafter"/>
</dbReference>
<feature type="compositionally biased region" description="Polar residues" evidence="1">
    <location>
        <begin position="1231"/>
        <end position="1246"/>
    </location>
</feature>
<feature type="compositionally biased region" description="Low complexity" evidence="1">
    <location>
        <begin position="1725"/>
        <end position="1743"/>
    </location>
</feature>
<feature type="region of interest" description="Disordered" evidence="1">
    <location>
        <begin position="1652"/>
        <end position="2000"/>
    </location>
</feature>
<organism evidence="4 5">
    <name type="scientific">Atractosteus spatula</name>
    <name type="common">Alligator gar</name>
    <name type="synonym">Lepisosteus spatula</name>
    <dbReference type="NCBI Taxonomy" id="7917"/>
    <lineage>
        <taxon>Eukaryota</taxon>
        <taxon>Metazoa</taxon>
        <taxon>Chordata</taxon>
        <taxon>Craniata</taxon>
        <taxon>Vertebrata</taxon>
        <taxon>Euteleostomi</taxon>
        <taxon>Actinopterygii</taxon>
        <taxon>Neopterygii</taxon>
        <taxon>Holostei</taxon>
        <taxon>Semionotiformes</taxon>
        <taxon>Lepisosteidae</taxon>
        <taxon>Atractosteus</taxon>
    </lineage>
</organism>
<feature type="compositionally biased region" description="Low complexity" evidence="1">
    <location>
        <begin position="2441"/>
        <end position="2465"/>
    </location>
</feature>
<dbReference type="GO" id="GO:0030425">
    <property type="term" value="C:dendrite"/>
    <property type="evidence" value="ECO:0007669"/>
    <property type="project" value="TreeGrafter"/>
</dbReference>
<dbReference type="GO" id="GO:0005875">
    <property type="term" value="C:microtubule associated complex"/>
    <property type="evidence" value="ECO:0007669"/>
    <property type="project" value="TreeGrafter"/>
</dbReference>
<feature type="compositionally biased region" description="Basic and acidic residues" evidence="1">
    <location>
        <begin position="891"/>
        <end position="904"/>
    </location>
</feature>
<feature type="compositionally biased region" description="Low complexity" evidence="1">
    <location>
        <begin position="1483"/>
        <end position="1492"/>
    </location>
</feature>
<feature type="region of interest" description="Disordered" evidence="1">
    <location>
        <begin position="526"/>
        <end position="779"/>
    </location>
</feature>
<feature type="region of interest" description="Disordered" evidence="1">
    <location>
        <begin position="1"/>
        <end position="26"/>
    </location>
</feature>